<protein>
    <recommendedName>
        <fullName evidence="3">Lipoprotein</fullName>
    </recommendedName>
</protein>
<dbReference type="KEGG" id="pbu:L21SP3_00671"/>
<sequence length="225" mass="25227">MTKFAVKQKTVFLSFALMSLILLTGCDKETESSDKIVELIKGSKPLKAAEKDGSIKTITLYEAMKTHEEHEHASNPSEHHHKHNKLKHFCLGITTGFKAIQFANANFSPDSYPANGKLYIKVNGAMDGVWDMFSIYAGDKREFSGKDKPMNLSSFTFNAKYEDSEEQLEFRLKEGIIPDKFFELKNQGFGCGNKELGKAKNKALIKILSSPAQECFELVSKSKSQ</sequence>
<evidence type="ECO:0000313" key="1">
    <source>
        <dbReference type="EMBL" id="AQQ08878.1"/>
    </source>
</evidence>
<name>A0A1Q2HN54_9BACT</name>
<dbReference type="AlphaFoldDB" id="A0A1Q2HN54"/>
<dbReference type="PROSITE" id="PS51257">
    <property type="entry name" value="PROKAR_LIPOPROTEIN"/>
    <property type="match status" value="1"/>
</dbReference>
<evidence type="ECO:0008006" key="3">
    <source>
        <dbReference type="Google" id="ProtNLM"/>
    </source>
</evidence>
<proteinExistence type="predicted"/>
<dbReference type="STRING" id="1940790.L21SP3_00671"/>
<dbReference type="EMBL" id="CP019633">
    <property type="protein sequence ID" value="AQQ08878.1"/>
    <property type="molecule type" value="Genomic_DNA"/>
</dbReference>
<accession>A0A1Q2HN54</accession>
<gene>
    <name evidence="1" type="ORF">L21SP3_00671</name>
</gene>
<dbReference type="RefSeq" id="WP_123785123.1">
    <property type="nucleotide sequence ID" value="NZ_CP019633.1"/>
</dbReference>
<evidence type="ECO:0000313" key="2">
    <source>
        <dbReference type="Proteomes" id="UP000188273"/>
    </source>
</evidence>
<organism evidence="1 2">
    <name type="scientific">Sedimentisphaera cyanobacteriorum</name>
    <dbReference type="NCBI Taxonomy" id="1940790"/>
    <lineage>
        <taxon>Bacteria</taxon>
        <taxon>Pseudomonadati</taxon>
        <taxon>Planctomycetota</taxon>
        <taxon>Phycisphaerae</taxon>
        <taxon>Sedimentisphaerales</taxon>
        <taxon>Sedimentisphaeraceae</taxon>
        <taxon>Sedimentisphaera</taxon>
    </lineage>
</organism>
<dbReference type="Proteomes" id="UP000188273">
    <property type="component" value="Chromosome"/>
</dbReference>
<dbReference type="OrthoDB" id="300352at2"/>
<keyword evidence="2" id="KW-1185">Reference proteome</keyword>
<reference evidence="2" key="1">
    <citation type="submission" date="2017-02" db="EMBL/GenBank/DDBJ databases">
        <title>Comparative genomics and description of representatives of a novel lineage of planctomycetes thriving in anoxic sediments.</title>
        <authorList>
            <person name="Spring S."/>
            <person name="Bunk B."/>
            <person name="Sproer C."/>
            <person name="Klenk H.-P."/>
        </authorList>
    </citation>
    <scope>NUCLEOTIDE SEQUENCE [LARGE SCALE GENOMIC DNA]</scope>
    <source>
        <strain evidence="2">L21-RPul-D3</strain>
    </source>
</reference>